<dbReference type="AlphaFoldDB" id="A0A9Q1B4S8"/>
<evidence type="ECO:0000313" key="2">
    <source>
        <dbReference type="EMBL" id="KAJ7335324.1"/>
    </source>
</evidence>
<dbReference type="SUPFAM" id="SSF49723">
    <property type="entry name" value="Lipase/lipooxygenase domain (PLAT/LH2 domain)"/>
    <property type="match status" value="1"/>
</dbReference>
<dbReference type="InterPro" id="IPR036392">
    <property type="entry name" value="PLAT/LH2_dom_sf"/>
</dbReference>
<accession>A0A9Q1B4S8</accession>
<proteinExistence type="predicted"/>
<keyword evidence="3" id="KW-1185">Reference proteome</keyword>
<name>A0A9Q1B4S8_9SAUR</name>
<dbReference type="GO" id="GO:0006629">
    <property type="term" value="P:lipid metabolic process"/>
    <property type="evidence" value="ECO:0007669"/>
    <property type="project" value="InterPro"/>
</dbReference>
<dbReference type="Proteomes" id="UP001142489">
    <property type="component" value="Unassembled WGS sequence"/>
</dbReference>
<organism evidence="2 3">
    <name type="scientific">Phrynocephalus forsythii</name>
    <dbReference type="NCBI Taxonomy" id="171643"/>
    <lineage>
        <taxon>Eukaryota</taxon>
        <taxon>Metazoa</taxon>
        <taxon>Chordata</taxon>
        <taxon>Craniata</taxon>
        <taxon>Vertebrata</taxon>
        <taxon>Euteleostomi</taxon>
        <taxon>Lepidosauria</taxon>
        <taxon>Squamata</taxon>
        <taxon>Bifurcata</taxon>
        <taxon>Unidentata</taxon>
        <taxon>Episquamata</taxon>
        <taxon>Toxicofera</taxon>
        <taxon>Iguania</taxon>
        <taxon>Acrodonta</taxon>
        <taxon>Agamidae</taxon>
        <taxon>Agaminae</taxon>
        <taxon>Phrynocephalus</taxon>
    </lineage>
</organism>
<reference evidence="2" key="1">
    <citation type="journal article" date="2023" name="DNA Res.">
        <title>Chromosome-level genome assembly of Phrynocephalus forsythii using third-generation DNA sequencing and Hi-C analysis.</title>
        <authorList>
            <person name="Qi Y."/>
            <person name="Zhao W."/>
            <person name="Zhao Y."/>
            <person name="Niu C."/>
            <person name="Cao S."/>
            <person name="Zhang Y."/>
        </authorList>
    </citation>
    <scope>NUCLEOTIDE SEQUENCE</scope>
    <source>
        <tissue evidence="2">Muscle</tissue>
    </source>
</reference>
<evidence type="ECO:0000313" key="3">
    <source>
        <dbReference type="Proteomes" id="UP001142489"/>
    </source>
</evidence>
<dbReference type="Gene3D" id="2.60.60.20">
    <property type="entry name" value="PLAT/LH2 domain"/>
    <property type="match status" value="1"/>
</dbReference>
<dbReference type="InterPro" id="IPR001024">
    <property type="entry name" value="PLAT/LH2_dom"/>
</dbReference>
<evidence type="ECO:0000259" key="1">
    <source>
        <dbReference type="Pfam" id="PF01477"/>
    </source>
</evidence>
<dbReference type="OrthoDB" id="199913at2759"/>
<protein>
    <recommendedName>
        <fullName evidence="1">PLAT domain-containing protein</fullName>
    </recommendedName>
</protein>
<comment type="caution">
    <text evidence="2">The sequence shown here is derived from an EMBL/GenBank/DDBJ whole genome shotgun (WGS) entry which is preliminary data.</text>
</comment>
<feature type="domain" description="PLAT" evidence="1">
    <location>
        <begin position="23"/>
        <end position="85"/>
    </location>
</feature>
<dbReference type="Pfam" id="PF01477">
    <property type="entry name" value="PLAT"/>
    <property type="match status" value="1"/>
</dbReference>
<dbReference type="PRINTS" id="PR00822">
    <property type="entry name" value="LIPOLIPASE"/>
</dbReference>
<sequence length="109" mass="12568">VVVRAAVEWNLHVYSQNFSVDHTEAAIREEVDIGELLIVKLQWISESLFSWSDWWNIPELGIKRVRVKAGETQKKLVFCSQDGFSYLRKGDKVVEFVRCHINSSNDADS</sequence>
<feature type="non-terminal residue" evidence="2">
    <location>
        <position position="109"/>
    </location>
</feature>
<dbReference type="GO" id="GO:0004465">
    <property type="term" value="F:lipoprotein lipase activity"/>
    <property type="evidence" value="ECO:0007669"/>
    <property type="project" value="InterPro"/>
</dbReference>
<dbReference type="EMBL" id="JAPFRF010000004">
    <property type="protein sequence ID" value="KAJ7335324.1"/>
    <property type="molecule type" value="Genomic_DNA"/>
</dbReference>
<dbReference type="InterPro" id="IPR002330">
    <property type="entry name" value="Lipo_Lipase"/>
</dbReference>
<gene>
    <name evidence="2" type="ORF">JRQ81_013265</name>
</gene>